<keyword evidence="4" id="KW-0175">Coiled coil</keyword>
<dbReference type="PANTHER" id="PTHR32089">
    <property type="entry name" value="METHYL-ACCEPTING CHEMOTAXIS PROTEIN MCPB"/>
    <property type="match status" value="1"/>
</dbReference>
<dbReference type="SUPFAM" id="SSF58104">
    <property type="entry name" value="Methyl-accepting chemotaxis protein (MCP) signaling domain"/>
    <property type="match status" value="1"/>
</dbReference>
<dbReference type="Pfam" id="PF00015">
    <property type="entry name" value="MCPsignal"/>
    <property type="match status" value="1"/>
</dbReference>
<accession>A0ABW5C6W7</accession>
<name>A0ABW5C6W7_9PROT</name>
<evidence type="ECO:0000259" key="6">
    <source>
        <dbReference type="PROSITE" id="PS50111"/>
    </source>
</evidence>
<sequence>MVGLRISSIRARILLPVLLLIIGGFVLIIGLASLEAFGDAKANALALMRQTAFAAAGQVRQMIETGQTTARANALWLGRDDPASLDRATVATDLLRILHENPGVVGVFAGFEPDFDHRDAANAGGKWGDETGRFLAYAYRKFGAETVEVTPLTGDPAEQFWYYTPIREKREVITPPYLDEAGGQKTLMVSAVAPILSGGKAVGVATVDLALNRLQQDFAALTPMGTGRVGLVSHDRRWVVATGTGTVGQAVTEPGLLAALDRTGRGEVAETALTDSAGRAQLAVLVPIRFGRAPESWSVLIAVPEDTVLAAARATRTRLILSGAGVLALAILLALGLGNAIARPIRALTGAMTRLAAGELDTAIAGTARHDEIGAMARAVAVFKDNALAMAALRREADDHAAQAAEQRRRLLIDTAQAFETEVAALVRSVGERTKALEDSAHGMSDTAASASAGADTVARAAGEATDRVHTVAAASEQLAASIAEISGQVGQSAQVARDAAGQLDHSRQTILDLAQAAERIGDVVALITDIASQTNLLALNATIEAARAGEAGKGFAVVAGEVKNLANQTARATDEISSQIGAVQARTRDAVAVLGAIGATIDSVNAISAQISAAVEQQSAATREISRNVHHAADGTAEVSRAIAGVNDAMRRNGARAAEMRESMQQLGTEMRGLDAQVEGFLARIRA</sequence>
<comment type="caution">
    <text evidence="8">The sequence shown here is derived from an EMBL/GenBank/DDBJ whole genome shotgun (WGS) entry which is preliminary data.</text>
</comment>
<dbReference type="RefSeq" id="WP_377314863.1">
    <property type="nucleotide sequence ID" value="NZ_JBHUIY010000006.1"/>
</dbReference>
<organism evidence="8 9">
    <name type="scientific">Phaeospirillum tilakii</name>
    <dbReference type="NCBI Taxonomy" id="741673"/>
    <lineage>
        <taxon>Bacteria</taxon>
        <taxon>Pseudomonadati</taxon>
        <taxon>Pseudomonadota</taxon>
        <taxon>Alphaproteobacteria</taxon>
        <taxon>Rhodospirillales</taxon>
        <taxon>Rhodospirillaceae</taxon>
        <taxon>Phaeospirillum</taxon>
    </lineage>
</organism>
<reference evidence="9" key="1">
    <citation type="journal article" date="2019" name="Int. J. Syst. Evol. Microbiol.">
        <title>The Global Catalogue of Microorganisms (GCM) 10K type strain sequencing project: providing services to taxonomists for standard genome sequencing and annotation.</title>
        <authorList>
            <consortium name="The Broad Institute Genomics Platform"/>
            <consortium name="The Broad Institute Genome Sequencing Center for Infectious Disease"/>
            <person name="Wu L."/>
            <person name="Ma J."/>
        </authorList>
    </citation>
    <scope>NUCLEOTIDE SEQUENCE [LARGE SCALE GENOMIC DNA]</scope>
    <source>
        <strain evidence="9">KCTC 15012</strain>
    </source>
</reference>
<feature type="transmembrane region" description="Helical" evidence="5">
    <location>
        <begin position="319"/>
        <end position="342"/>
    </location>
</feature>
<gene>
    <name evidence="8" type="ORF">ACFSNB_04605</name>
</gene>
<keyword evidence="9" id="KW-1185">Reference proteome</keyword>
<feature type="domain" description="Methyl-accepting transducer" evidence="6">
    <location>
        <begin position="440"/>
        <end position="669"/>
    </location>
</feature>
<dbReference type="PROSITE" id="PS50885">
    <property type="entry name" value="HAMP"/>
    <property type="match status" value="1"/>
</dbReference>
<dbReference type="InterPro" id="IPR004089">
    <property type="entry name" value="MCPsignal_dom"/>
</dbReference>
<dbReference type="Gene3D" id="6.10.340.10">
    <property type="match status" value="1"/>
</dbReference>
<evidence type="ECO:0000259" key="7">
    <source>
        <dbReference type="PROSITE" id="PS50885"/>
    </source>
</evidence>
<comment type="similarity">
    <text evidence="2">Belongs to the methyl-accepting chemotaxis (MCP) protein family.</text>
</comment>
<evidence type="ECO:0000313" key="9">
    <source>
        <dbReference type="Proteomes" id="UP001597296"/>
    </source>
</evidence>
<evidence type="ECO:0000256" key="4">
    <source>
        <dbReference type="SAM" id="Coils"/>
    </source>
</evidence>
<dbReference type="CDD" id="cd12913">
    <property type="entry name" value="PDC1_MCP_like"/>
    <property type="match status" value="1"/>
</dbReference>
<dbReference type="Pfam" id="PF22673">
    <property type="entry name" value="MCP-like_PDC_1"/>
    <property type="match status" value="1"/>
</dbReference>
<protein>
    <submittedName>
        <fullName evidence="8">Methyl-accepting chemotaxis protein</fullName>
    </submittedName>
</protein>
<evidence type="ECO:0000256" key="1">
    <source>
        <dbReference type="ARBA" id="ARBA00023224"/>
    </source>
</evidence>
<feature type="domain" description="HAMP" evidence="7">
    <location>
        <begin position="339"/>
        <end position="392"/>
    </location>
</feature>
<dbReference type="SMART" id="SM00304">
    <property type="entry name" value="HAMP"/>
    <property type="match status" value="1"/>
</dbReference>
<evidence type="ECO:0000256" key="2">
    <source>
        <dbReference type="ARBA" id="ARBA00029447"/>
    </source>
</evidence>
<evidence type="ECO:0000256" key="3">
    <source>
        <dbReference type="PROSITE-ProRule" id="PRU00284"/>
    </source>
</evidence>
<dbReference type="EMBL" id="JBHUIY010000006">
    <property type="protein sequence ID" value="MFD2233079.1"/>
    <property type="molecule type" value="Genomic_DNA"/>
</dbReference>
<dbReference type="InterPro" id="IPR003660">
    <property type="entry name" value="HAMP_dom"/>
</dbReference>
<proteinExistence type="inferred from homology"/>
<dbReference type="Pfam" id="PF00672">
    <property type="entry name" value="HAMP"/>
    <property type="match status" value="1"/>
</dbReference>
<dbReference type="PANTHER" id="PTHR32089:SF112">
    <property type="entry name" value="LYSOZYME-LIKE PROTEIN-RELATED"/>
    <property type="match status" value="1"/>
</dbReference>
<keyword evidence="5" id="KW-1133">Transmembrane helix</keyword>
<keyword evidence="5" id="KW-0472">Membrane</keyword>
<dbReference type="Gene3D" id="3.30.450.20">
    <property type="entry name" value="PAS domain"/>
    <property type="match status" value="2"/>
</dbReference>
<dbReference type="Proteomes" id="UP001597296">
    <property type="component" value="Unassembled WGS sequence"/>
</dbReference>
<feature type="transmembrane region" description="Helical" evidence="5">
    <location>
        <begin position="12"/>
        <end position="34"/>
    </location>
</feature>
<feature type="coiled-coil region" evidence="4">
    <location>
        <begin position="390"/>
        <end position="422"/>
    </location>
</feature>
<evidence type="ECO:0000313" key="8">
    <source>
        <dbReference type="EMBL" id="MFD2233079.1"/>
    </source>
</evidence>
<dbReference type="CDD" id="cd06225">
    <property type="entry name" value="HAMP"/>
    <property type="match status" value="1"/>
</dbReference>
<dbReference type="SMART" id="SM00283">
    <property type="entry name" value="MA"/>
    <property type="match status" value="1"/>
</dbReference>
<keyword evidence="1 3" id="KW-0807">Transducer</keyword>
<keyword evidence="5" id="KW-0812">Transmembrane</keyword>
<dbReference type="PROSITE" id="PS50111">
    <property type="entry name" value="CHEMOTAXIS_TRANSDUC_2"/>
    <property type="match status" value="1"/>
</dbReference>
<dbReference type="Gene3D" id="1.10.287.950">
    <property type="entry name" value="Methyl-accepting chemotaxis protein"/>
    <property type="match status" value="1"/>
</dbReference>
<evidence type="ECO:0000256" key="5">
    <source>
        <dbReference type="SAM" id="Phobius"/>
    </source>
</evidence>